<proteinExistence type="predicted"/>
<evidence type="ECO:0000259" key="1">
    <source>
        <dbReference type="PROSITE" id="PS50112"/>
    </source>
</evidence>
<dbReference type="Pfam" id="PF00990">
    <property type="entry name" value="GGDEF"/>
    <property type="match status" value="1"/>
</dbReference>
<dbReference type="PROSITE" id="PS50887">
    <property type="entry name" value="GGDEF"/>
    <property type="match status" value="1"/>
</dbReference>
<dbReference type="CDD" id="cd00130">
    <property type="entry name" value="PAS"/>
    <property type="match status" value="1"/>
</dbReference>
<dbReference type="PROSITE" id="PS50112">
    <property type="entry name" value="PAS"/>
    <property type="match status" value="1"/>
</dbReference>
<dbReference type="InterPro" id="IPR029787">
    <property type="entry name" value="Nucleotide_cyclase"/>
</dbReference>
<dbReference type="InterPro" id="IPR000160">
    <property type="entry name" value="GGDEF_dom"/>
</dbReference>
<dbReference type="SUPFAM" id="SSF55073">
    <property type="entry name" value="Nucleotide cyclase"/>
    <property type="match status" value="1"/>
</dbReference>
<dbReference type="InterPro" id="IPR035965">
    <property type="entry name" value="PAS-like_dom_sf"/>
</dbReference>
<protein>
    <submittedName>
        <fullName evidence="4">Putative diguanylate cyclase YdaM</fullName>
        <ecNumber evidence="4">2.7.7.65</ecNumber>
    </submittedName>
</protein>
<dbReference type="InterPro" id="IPR043128">
    <property type="entry name" value="Rev_trsase/Diguanyl_cyclase"/>
</dbReference>
<dbReference type="InterPro" id="IPR050469">
    <property type="entry name" value="Diguanylate_Cyclase"/>
</dbReference>
<evidence type="ECO:0000313" key="4">
    <source>
        <dbReference type="EMBL" id="OIQ60014.1"/>
    </source>
</evidence>
<organism evidence="4 5">
    <name type="scientific">Neomoorella thermoacetica</name>
    <name type="common">Clostridium thermoaceticum</name>
    <dbReference type="NCBI Taxonomy" id="1525"/>
    <lineage>
        <taxon>Bacteria</taxon>
        <taxon>Bacillati</taxon>
        <taxon>Bacillota</taxon>
        <taxon>Clostridia</taxon>
        <taxon>Neomoorellales</taxon>
        <taxon>Neomoorellaceae</taxon>
        <taxon>Neomoorella</taxon>
    </lineage>
</organism>
<dbReference type="PANTHER" id="PTHR45138:SF9">
    <property type="entry name" value="DIGUANYLATE CYCLASE DGCM-RELATED"/>
    <property type="match status" value="1"/>
</dbReference>
<dbReference type="NCBIfam" id="TIGR00254">
    <property type="entry name" value="GGDEF"/>
    <property type="match status" value="1"/>
</dbReference>
<accession>A0A1J5NMZ6</accession>
<evidence type="ECO:0000259" key="2">
    <source>
        <dbReference type="PROSITE" id="PS50113"/>
    </source>
</evidence>
<dbReference type="InterPro" id="IPR000700">
    <property type="entry name" value="PAS-assoc_C"/>
</dbReference>
<dbReference type="GO" id="GO:0052621">
    <property type="term" value="F:diguanylate cyclase activity"/>
    <property type="evidence" value="ECO:0007669"/>
    <property type="project" value="UniProtKB-EC"/>
</dbReference>
<dbReference type="Gene3D" id="3.30.450.20">
    <property type="entry name" value="PAS domain"/>
    <property type="match status" value="2"/>
</dbReference>
<dbReference type="Proteomes" id="UP000182811">
    <property type="component" value="Unassembled WGS sequence"/>
</dbReference>
<dbReference type="FunFam" id="3.30.70.270:FF:000001">
    <property type="entry name" value="Diguanylate cyclase domain protein"/>
    <property type="match status" value="1"/>
</dbReference>
<dbReference type="Gene3D" id="3.30.70.270">
    <property type="match status" value="1"/>
</dbReference>
<evidence type="ECO:0000313" key="5">
    <source>
        <dbReference type="Proteomes" id="UP000182811"/>
    </source>
</evidence>
<gene>
    <name evidence="4" type="primary">ydaM</name>
    <name evidence="4" type="ORF">MOTE_08480</name>
</gene>
<dbReference type="EC" id="2.7.7.65" evidence="4"/>
<dbReference type="CDD" id="cd01949">
    <property type="entry name" value="GGDEF"/>
    <property type="match status" value="1"/>
</dbReference>
<dbReference type="Pfam" id="PF13426">
    <property type="entry name" value="PAS_9"/>
    <property type="match status" value="2"/>
</dbReference>
<dbReference type="EMBL" id="MDDC01000006">
    <property type="protein sequence ID" value="OIQ60014.1"/>
    <property type="molecule type" value="Genomic_DNA"/>
</dbReference>
<reference evidence="4 5" key="1">
    <citation type="submission" date="2016-08" db="EMBL/GenBank/DDBJ databases">
        <title>Genome-based comparison of Moorella thermoacetic strains.</title>
        <authorList>
            <person name="Poehlein A."/>
            <person name="Bengelsdorf F.R."/>
            <person name="Esser C."/>
            <person name="Duerre P."/>
            <person name="Daniel R."/>
        </authorList>
    </citation>
    <scope>NUCLEOTIDE SEQUENCE [LARGE SCALE GENOMIC DNA]</scope>
    <source>
        <strain evidence="4 5">DSM 21394</strain>
    </source>
</reference>
<dbReference type="PROSITE" id="PS50113">
    <property type="entry name" value="PAC"/>
    <property type="match status" value="1"/>
</dbReference>
<dbReference type="PANTHER" id="PTHR45138">
    <property type="entry name" value="REGULATORY COMPONENTS OF SENSORY TRANSDUCTION SYSTEM"/>
    <property type="match status" value="1"/>
</dbReference>
<dbReference type="NCBIfam" id="TIGR00229">
    <property type="entry name" value="sensory_box"/>
    <property type="match status" value="2"/>
</dbReference>
<dbReference type="InterPro" id="IPR000014">
    <property type="entry name" value="PAS"/>
</dbReference>
<keyword evidence="4" id="KW-0808">Transferase</keyword>
<comment type="caution">
    <text evidence="4">The sequence shown here is derived from an EMBL/GenBank/DDBJ whole genome shotgun (WGS) entry which is preliminary data.</text>
</comment>
<dbReference type="SUPFAM" id="SSF55785">
    <property type="entry name" value="PYP-like sensor domain (PAS domain)"/>
    <property type="match status" value="2"/>
</dbReference>
<dbReference type="AlphaFoldDB" id="A0A1J5NMZ6"/>
<name>A0A1J5NMZ6_NEOTH</name>
<dbReference type="SMART" id="SM00267">
    <property type="entry name" value="GGDEF"/>
    <property type="match status" value="1"/>
</dbReference>
<keyword evidence="4" id="KW-0548">Nucleotidyltransferase</keyword>
<evidence type="ECO:0000259" key="3">
    <source>
        <dbReference type="PROSITE" id="PS50887"/>
    </source>
</evidence>
<sequence>MNILQLMPEFDRESFRALLVPLQQGKKEKIVFDTIHRRKDGSLYPVEAHLQLSGHGKDGIGVAFILDLTERRKMEEKLRQQGEFLRSLLAALPVGIFIIDPASHRIEEANLEAAAMIGAAPEEIAGRSCWEFFPQSAGRCPFAASNEEVERSERLLRRKDGREILVLKTVKRLRTDSGEKLVETFVDLSERKHLEEELYRLSITDPLTGAYNRRYFLEMLAREIERARRTGLPLALIMFDLDHFKDINDRFGHAAGDLVLKSLVAAFKERLRKTDCLARWGGEEFVILLPDTAAEGAASLAEELRRRLGQMEIPGVGQVTASFGVTGYCPEDTVDTITQRVDKMLYRAKKNGRNCVCACQ</sequence>
<feature type="domain" description="GGDEF" evidence="3">
    <location>
        <begin position="232"/>
        <end position="360"/>
    </location>
</feature>
<dbReference type="SMART" id="SM00091">
    <property type="entry name" value="PAS"/>
    <property type="match status" value="1"/>
</dbReference>
<feature type="domain" description="PAC" evidence="2">
    <location>
        <begin position="150"/>
        <end position="200"/>
    </location>
</feature>
<feature type="domain" description="PAS" evidence="1">
    <location>
        <begin position="81"/>
        <end position="128"/>
    </location>
</feature>